<evidence type="ECO:0000313" key="1">
    <source>
        <dbReference type="EMBL" id="OGG68666.1"/>
    </source>
</evidence>
<dbReference type="Gene3D" id="2.40.10.10">
    <property type="entry name" value="Trypsin-like serine proteases"/>
    <property type="match status" value="1"/>
</dbReference>
<dbReference type="InterPro" id="IPR009003">
    <property type="entry name" value="Peptidase_S1_PA"/>
</dbReference>
<dbReference type="EMBL" id="MFLM01000005">
    <property type="protein sequence ID" value="OGG68666.1"/>
    <property type="molecule type" value="Genomic_DNA"/>
</dbReference>
<dbReference type="Proteomes" id="UP000177107">
    <property type="component" value="Unassembled WGS sequence"/>
</dbReference>
<evidence type="ECO:0000313" key="2">
    <source>
        <dbReference type="Proteomes" id="UP000177107"/>
    </source>
</evidence>
<reference evidence="1 2" key="1">
    <citation type="journal article" date="2016" name="Nat. Commun.">
        <title>Thousands of microbial genomes shed light on interconnected biogeochemical processes in an aquifer system.</title>
        <authorList>
            <person name="Anantharaman K."/>
            <person name="Brown C.T."/>
            <person name="Hug L.A."/>
            <person name="Sharon I."/>
            <person name="Castelle C.J."/>
            <person name="Probst A.J."/>
            <person name="Thomas B.C."/>
            <person name="Singh A."/>
            <person name="Wilkins M.J."/>
            <person name="Karaoz U."/>
            <person name="Brodie E.L."/>
            <person name="Williams K.H."/>
            <person name="Hubbard S.S."/>
            <person name="Banfield J.F."/>
        </authorList>
    </citation>
    <scope>NUCLEOTIDE SEQUENCE [LARGE SCALE GENOMIC DNA]</scope>
</reference>
<dbReference type="Pfam" id="PF13365">
    <property type="entry name" value="Trypsin_2"/>
    <property type="match status" value="1"/>
</dbReference>
<sequence length="370" mass="38242">MPLYLWATIVFAIVIALSASVYNAPRVATAPPTQNTIETVTDEEVVWGDVPTASEPVVEASPFVEPAQPAATTPISQPPASQPVAVAVQPTQSEFESAAEALRAALVNIFCISGRRDIISISGSGVIVDPRGIIITNAHIAQYFLLAGDPALEVSCMIRAGSPAKDLYRGSLMFLPPSWVAQNADILTKDDPTGNGEYDFAFIAITGSATASSLPSIFAHVPLGEGDAHALEPVIIGAYAAQFLSSSQLQSALFPTLVYGSIKEVFTFVATTIDVITLGGSAAAQEGSSGGGVARTDGTLGGLITTSTIEGDTSARTLGGITALYIRRAYEAETGTTLTTLMSKSPVEAAASFAPQIPALRALLTAALSQ</sequence>
<organism evidence="1 2">
    <name type="scientific">Candidatus Kaiserbacteria bacterium RIFCSPHIGHO2_02_FULL_56_30</name>
    <dbReference type="NCBI Taxonomy" id="1798499"/>
    <lineage>
        <taxon>Bacteria</taxon>
        <taxon>Candidatus Kaiseribacteriota</taxon>
    </lineage>
</organism>
<dbReference type="SUPFAM" id="SSF50494">
    <property type="entry name" value="Trypsin-like serine proteases"/>
    <property type="match status" value="1"/>
</dbReference>
<evidence type="ECO:0008006" key="3">
    <source>
        <dbReference type="Google" id="ProtNLM"/>
    </source>
</evidence>
<accession>A0A1F6E4V5</accession>
<proteinExistence type="predicted"/>
<name>A0A1F6E4V5_9BACT</name>
<gene>
    <name evidence="1" type="ORF">A3C95_00695</name>
</gene>
<protein>
    <recommendedName>
        <fullName evidence="3">Serine protease</fullName>
    </recommendedName>
</protein>
<dbReference type="InterPro" id="IPR043504">
    <property type="entry name" value="Peptidase_S1_PA_chymotrypsin"/>
</dbReference>
<comment type="caution">
    <text evidence="1">The sequence shown here is derived from an EMBL/GenBank/DDBJ whole genome shotgun (WGS) entry which is preliminary data.</text>
</comment>
<dbReference type="AlphaFoldDB" id="A0A1F6E4V5"/>